<name>A0AAW1K5C0_POPJA</name>
<evidence type="ECO:0000256" key="1">
    <source>
        <dbReference type="ARBA" id="ARBA00001917"/>
    </source>
</evidence>
<reference evidence="7 8" key="1">
    <citation type="journal article" date="2024" name="BMC Genomics">
        <title>De novo assembly and annotation of Popillia japonica's genome with initial clues to its potential as an invasive pest.</title>
        <authorList>
            <person name="Cucini C."/>
            <person name="Boschi S."/>
            <person name="Funari R."/>
            <person name="Cardaioli E."/>
            <person name="Iannotti N."/>
            <person name="Marturano G."/>
            <person name="Paoli F."/>
            <person name="Bruttini M."/>
            <person name="Carapelli A."/>
            <person name="Frati F."/>
            <person name="Nardi F."/>
        </authorList>
    </citation>
    <scope>NUCLEOTIDE SEQUENCE [LARGE SCALE GENOMIC DNA]</scope>
    <source>
        <strain evidence="7">DMR45628</strain>
    </source>
</reference>
<dbReference type="Proteomes" id="UP001458880">
    <property type="component" value="Unassembled WGS sequence"/>
</dbReference>
<organism evidence="7 8">
    <name type="scientific">Popillia japonica</name>
    <name type="common">Japanese beetle</name>
    <dbReference type="NCBI Taxonomy" id="7064"/>
    <lineage>
        <taxon>Eukaryota</taxon>
        <taxon>Metazoa</taxon>
        <taxon>Ecdysozoa</taxon>
        <taxon>Arthropoda</taxon>
        <taxon>Hexapoda</taxon>
        <taxon>Insecta</taxon>
        <taxon>Pterygota</taxon>
        <taxon>Neoptera</taxon>
        <taxon>Endopterygota</taxon>
        <taxon>Coleoptera</taxon>
        <taxon>Polyphaga</taxon>
        <taxon>Scarabaeiformia</taxon>
        <taxon>Scarabaeidae</taxon>
        <taxon>Rutelinae</taxon>
        <taxon>Popillia</taxon>
    </lineage>
</organism>
<evidence type="ECO:0000313" key="7">
    <source>
        <dbReference type="EMBL" id="KAK9712867.1"/>
    </source>
</evidence>
<dbReference type="Pfam" id="PF01207">
    <property type="entry name" value="Dus"/>
    <property type="match status" value="1"/>
</dbReference>
<dbReference type="Gene3D" id="3.20.20.70">
    <property type="entry name" value="Aldolase class I"/>
    <property type="match status" value="1"/>
</dbReference>
<evidence type="ECO:0000256" key="2">
    <source>
        <dbReference type="ARBA" id="ARBA00022630"/>
    </source>
</evidence>
<evidence type="ECO:0000256" key="5">
    <source>
        <dbReference type="ARBA" id="ARBA00023002"/>
    </source>
</evidence>
<dbReference type="CDD" id="cd02801">
    <property type="entry name" value="DUS_like_FMN"/>
    <property type="match status" value="1"/>
</dbReference>
<protein>
    <submittedName>
        <fullName evidence="7">Dihydrouridine synthase (Dus)</fullName>
    </submittedName>
</protein>
<dbReference type="SUPFAM" id="SSF51395">
    <property type="entry name" value="FMN-linked oxidoreductases"/>
    <property type="match status" value="1"/>
</dbReference>
<keyword evidence="3" id="KW-0288">FMN</keyword>
<dbReference type="InterPro" id="IPR018517">
    <property type="entry name" value="tRNA_hU_synthase_CS"/>
</dbReference>
<comment type="cofactor">
    <cofactor evidence="1">
        <name>FMN</name>
        <dbReference type="ChEBI" id="CHEBI:58210"/>
    </cofactor>
</comment>
<sequence>MKQDQHTDILKLFHENALVKVAAPMVRYSKLQFRTLLGIYNCDLCYTPMILADSFHKSAKARRNEFTTNLSDTPLVTQFAANSVNDFVEASKIVAPYCDGVDLNCGCPQRWAKQMGIGCVMLENPELISDLVKQCRNQIPKPFTVSVKMRLLKNIKSTIEICRTLDKCGVSYLSVHGRTVSQLTGEVDPTCFKLIVENVNCPVIANGGVKSLEECYQLQETTQCKGVMVANSILTNPTLFSGCGKIDIDCIQNWVDICYNSTLSDYEYSDIIDVQTIYEKPPYLTFQCFHHHLVFMLEKVLPRHKRRIFNNLQKFRDVLDFLDTEFDIKPKLFDVEDFNKYRILTLWTSEVEDDNRMDENYYEVNSGKFFSSKVDVIEQDHEEKDYDLGNIFIET</sequence>
<keyword evidence="5" id="KW-0560">Oxidoreductase</keyword>
<evidence type="ECO:0000259" key="6">
    <source>
        <dbReference type="Pfam" id="PF01207"/>
    </source>
</evidence>
<proteinExistence type="predicted"/>
<dbReference type="InterPro" id="IPR035587">
    <property type="entry name" value="DUS-like_FMN-bd"/>
</dbReference>
<dbReference type="PANTHER" id="PTHR11082">
    <property type="entry name" value="TRNA-DIHYDROURIDINE SYNTHASE"/>
    <property type="match status" value="1"/>
</dbReference>
<keyword evidence="4" id="KW-0819">tRNA processing</keyword>
<gene>
    <name evidence="7" type="ORF">QE152_g24681</name>
</gene>
<dbReference type="InterPro" id="IPR013785">
    <property type="entry name" value="Aldolase_TIM"/>
</dbReference>
<accession>A0AAW1K5C0</accession>
<evidence type="ECO:0000256" key="3">
    <source>
        <dbReference type="ARBA" id="ARBA00022643"/>
    </source>
</evidence>
<feature type="domain" description="DUS-like FMN-binding" evidence="6">
    <location>
        <begin position="22"/>
        <end position="271"/>
    </location>
</feature>
<dbReference type="PROSITE" id="PS01136">
    <property type="entry name" value="UPF0034"/>
    <property type="match status" value="1"/>
</dbReference>
<keyword evidence="2" id="KW-0285">Flavoprotein</keyword>
<dbReference type="GO" id="GO:0050660">
    <property type="term" value="F:flavin adenine dinucleotide binding"/>
    <property type="evidence" value="ECO:0007669"/>
    <property type="project" value="InterPro"/>
</dbReference>
<dbReference type="EMBL" id="JASPKY010000256">
    <property type="protein sequence ID" value="KAK9712867.1"/>
    <property type="molecule type" value="Genomic_DNA"/>
</dbReference>
<comment type="caution">
    <text evidence="7">The sequence shown here is derived from an EMBL/GenBank/DDBJ whole genome shotgun (WGS) entry which is preliminary data.</text>
</comment>
<evidence type="ECO:0000313" key="8">
    <source>
        <dbReference type="Proteomes" id="UP001458880"/>
    </source>
</evidence>
<dbReference type="AlphaFoldDB" id="A0AAW1K5C0"/>
<dbReference type="PANTHER" id="PTHR11082:SF31">
    <property type="entry name" value="TRNA-DIHYDROURIDINE(20A_20B) SYNTHASE [NAD(P)+]-LIKE"/>
    <property type="match status" value="1"/>
</dbReference>
<keyword evidence="8" id="KW-1185">Reference proteome</keyword>
<evidence type="ECO:0000256" key="4">
    <source>
        <dbReference type="ARBA" id="ARBA00022694"/>
    </source>
</evidence>
<dbReference type="GO" id="GO:0017150">
    <property type="term" value="F:tRNA dihydrouridine synthase activity"/>
    <property type="evidence" value="ECO:0007669"/>
    <property type="project" value="InterPro"/>
</dbReference>